<protein>
    <submittedName>
        <fullName evidence="1">Uncharacterized protein</fullName>
    </submittedName>
</protein>
<dbReference type="EMBL" id="VSSQ01104007">
    <property type="protein sequence ID" value="MPN44691.1"/>
    <property type="molecule type" value="Genomic_DNA"/>
</dbReference>
<organism evidence="1">
    <name type="scientific">bioreactor metagenome</name>
    <dbReference type="NCBI Taxonomy" id="1076179"/>
    <lineage>
        <taxon>unclassified sequences</taxon>
        <taxon>metagenomes</taxon>
        <taxon>ecological metagenomes</taxon>
    </lineage>
</organism>
<accession>A0A645I073</accession>
<evidence type="ECO:0000313" key="1">
    <source>
        <dbReference type="EMBL" id="MPN44691.1"/>
    </source>
</evidence>
<dbReference type="AlphaFoldDB" id="A0A645I073"/>
<comment type="caution">
    <text evidence="1">The sequence shown here is derived from an EMBL/GenBank/DDBJ whole genome shotgun (WGS) entry which is preliminary data.</text>
</comment>
<proteinExistence type="predicted"/>
<name>A0A645I073_9ZZZZ</name>
<gene>
    <name evidence="1" type="ORF">SDC9_192256</name>
</gene>
<sequence>MRLGRLATVADEYRSIYVWVCRKAYEHVDRHFNVLFRLAAALLIIYENRARHLARNHLSRTACAHRRGHNNNVVAYADLAIRPPESV</sequence>
<reference evidence="1" key="1">
    <citation type="submission" date="2019-08" db="EMBL/GenBank/DDBJ databases">
        <authorList>
            <person name="Kucharzyk K."/>
            <person name="Murdoch R.W."/>
            <person name="Higgins S."/>
            <person name="Loffler F."/>
        </authorList>
    </citation>
    <scope>NUCLEOTIDE SEQUENCE</scope>
</reference>